<dbReference type="InterPro" id="IPR036271">
    <property type="entry name" value="Tet_transcr_reg_TetR-rel_C_sf"/>
</dbReference>
<dbReference type="Proteomes" id="UP000323521">
    <property type="component" value="Chromosome"/>
</dbReference>
<dbReference type="GO" id="GO:0000976">
    <property type="term" value="F:transcription cis-regulatory region binding"/>
    <property type="evidence" value="ECO:0007669"/>
    <property type="project" value="TreeGrafter"/>
</dbReference>
<accession>A0A3G1KU21</accession>
<dbReference type="Gene3D" id="1.10.10.60">
    <property type="entry name" value="Homeodomain-like"/>
    <property type="match status" value="1"/>
</dbReference>
<dbReference type="Pfam" id="PF00440">
    <property type="entry name" value="TetR_N"/>
    <property type="match status" value="1"/>
</dbReference>
<dbReference type="RefSeq" id="WP_148135217.1">
    <property type="nucleotide sequence ID" value="NZ_CP017634.1"/>
</dbReference>
<evidence type="ECO:0000256" key="4">
    <source>
        <dbReference type="PROSITE-ProRule" id="PRU00335"/>
    </source>
</evidence>
<organism evidence="6 7">
    <name type="scientific">Formimonas warabiya</name>
    <dbReference type="NCBI Taxonomy" id="1761012"/>
    <lineage>
        <taxon>Bacteria</taxon>
        <taxon>Bacillati</taxon>
        <taxon>Bacillota</taxon>
        <taxon>Clostridia</taxon>
        <taxon>Eubacteriales</taxon>
        <taxon>Peptococcaceae</taxon>
        <taxon>Candidatus Formimonas</taxon>
    </lineage>
</organism>
<feature type="domain" description="HTH tetR-type" evidence="5">
    <location>
        <begin position="8"/>
        <end position="68"/>
    </location>
</feature>
<name>A0A3G1KU21_FORW1</name>
<dbReference type="InterPro" id="IPR050109">
    <property type="entry name" value="HTH-type_TetR-like_transc_reg"/>
</dbReference>
<dbReference type="EMBL" id="CP017634">
    <property type="protein sequence ID" value="ATW25952.1"/>
    <property type="molecule type" value="Genomic_DNA"/>
</dbReference>
<dbReference type="PANTHER" id="PTHR30055:SF234">
    <property type="entry name" value="HTH-TYPE TRANSCRIPTIONAL REGULATOR BETI"/>
    <property type="match status" value="1"/>
</dbReference>
<protein>
    <recommendedName>
        <fullName evidence="5">HTH tetR-type domain-containing protein</fullName>
    </recommendedName>
</protein>
<evidence type="ECO:0000256" key="2">
    <source>
        <dbReference type="ARBA" id="ARBA00023125"/>
    </source>
</evidence>
<evidence type="ECO:0000313" key="7">
    <source>
        <dbReference type="Proteomes" id="UP000323521"/>
    </source>
</evidence>
<evidence type="ECO:0000256" key="1">
    <source>
        <dbReference type="ARBA" id="ARBA00023015"/>
    </source>
</evidence>
<sequence>MALGFESSDKKLRIIRSAAKVFAQKGFHRAKMEEIAQEADVGKGTVYEYFSSKEQLFFEMLQMGKNFYHDSLTKEVNSEVSLQNKLKKIAYLHLKFIQEYKDFGRVMMQEFLQLGSEMQNYFWKAHEQEITLLSQTFQDGMSQGILRPLDCKVVAQIFHGAVHSMGGPMIFLDEEPDLEQLSTTIIEVFFKGIAK</sequence>
<gene>
    <name evidence="6" type="ORF">DCMF_15260</name>
</gene>
<dbReference type="PANTHER" id="PTHR30055">
    <property type="entry name" value="HTH-TYPE TRANSCRIPTIONAL REGULATOR RUTR"/>
    <property type="match status" value="1"/>
</dbReference>
<proteinExistence type="predicted"/>
<dbReference type="SUPFAM" id="SSF46689">
    <property type="entry name" value="Homeodomain-like"/>
    <property type="match status" value="1"/>
</dbReference>
<dbReference type="Pfam" id="PF17932">
    <property type="entry name" value="TetR_C_24"/>
    <property type="match status" value="1"/>
</dbReference>
<feature type="DNA-binding region" description="H-T-H motif" evidence="4">
    <location>
        <begin position="31"/>
        <end position="50"/>
    </location>
</feature>
<keyword evidence="1" id="KW-0805">Transcription regulation</keyword>
<dbReference type="SUPFAM" id="SSF48498">
    <property type="entry name" value="Tetracyclin repressor-like, C-terminal domain"/>
    <property type="match status" value="1"/>
</dbReference>
<dbReference type="InterPro" id="IPR001647">
    <property type="entry name" value="HTH_TetR"/>
</dbReference>
<dbReference type="PRINTS" id="PR00455">
    <property type="entry name" value="HTHTETR"/>
</dbReference>
<dbReference type="PROSITE" id="PS50977">
    <property type="entry name" value="HTH_TETR_2"/>
    <property type="match status" value="1"/>
</dbReference>
<dbReference type="OrthoDB" id="9812993at2"/>
<dbReference type="FunFam" id="1.10.10.60:FF:000141">
    <property type="entry name" value="TetR family transcriptional regulator"/>
    <property type="match status" value="1"/>
</dbReference>
<keyword evidence="2 4" id="KW-0238">DNA-binding</keyword>
<evidence type="ECO:0000259" key="5">
    <source>
        <dbReference type="PROSITE" id="PS50977"/>
    </source>
</evidence>
<dbReference type="InterPro" id="IPR009057">
    <property type="entry name" value="Homeodomain-like_sf"/>
</dbReference>
<dbReference type="GO" id="GO:0003700">
    <property type="term" value="F:DNA-binding transcription factor activity"/>
    <property type="evidence" value="ECO:0007669"/>
    <property type="project" value="TreeGrafter"/>
</dbReference>
<dbReference type="KEGG" id="fwa:DCMF_15260"/>
<dbReference type="GO" id="GO:0045892">
    <property type="term" value="P:negative regulation of DNA-templated transcription"/>
    <property type="evidence" value="ECO:0007669"/>
    <property type="project" value="UniProtKB-ARBA"/>
</dbReference>
<evidence type="ECO:0000256" key="3">
    <source>
        <dbReference type="ARBA" id="ARBA00023163"/>
    </source>
</evidence>
<dbReference type="AlphaFoldDB" id="A0A3G1KU21"/>
<keyword evidence="3" id="KW-0804">Transcription</keyword>
<evidence type="ECO:0000313" key="6">
    <source>
        <dbReference type="EMBL" id="ATW25952.1"/>
    </source>
</evidence>
<dbReference type="InterPro" id="IPR041490">
    <property type="entry name" value="KstR2_TetR_C"/>
</dbReference>
<dbReference type="Gene3D" id="1.10.357.10">
    <property type="entry name" value="Tetracycline Repressor, domain 2"/>
    <property type="match status" value="1"/>
</dbReference>
<keyword evidence="7" id="KW-1185">Reference proteome</keyword>
<reference evidence="6 7" key="1">
    <citation type="submission" date="2016-10" db="EMBL/GenBank/DDBJ databases">
        <title>Complete Genome Sequence of Peptococcaceae strain DCMF.</title>
        <authorList>
            <person name="Edwards R.J."/>
            <person name="Holland S.I."/>
            <person name="Deshpande N.P."/>
            <person name="Wong Y.K."/>
            <person name="Ertan H."/>
            <person name="Manefield M."/>
            <person name="Russell T.L."/>
            <person name="Lee M.J."/>
        </authorList>
    </citation>
    <scope>NUCLEOTIDE SEQUENCE [LARGE SCALE GENOMIC DNA]</scope>
    <source>
        <strain evidence="6 7">DCMF</strain>
    </source>
</reference>